<keyword evidence="2" id="KW-0808">Transferase</keyword>
<gene>
    <name evidence="4" type="ORF">GCM10022262_00520</name>
</gene>
<proteinExistence type="predicted"/>
<protein>
    <submittedName>
        <fullName evidence="4">Glycosyltransferase family 9 protein</fullName>
    </submittedName>
</protein>
<feature type="compositionally biased region" description="Basic and acidic residues" evidence="3">
    <location>
        <begin position="7"/>
        <end position="40"/>
    </location>
</feature>
<dbReference type="Gene3D" id="3.40.50.2000">
    <property type="entry name" value="Glycogen Phosphorylase B"/>
    <property type="match status" value="2"/>
</dbReference>
<dbReference type="PANTHER" id="PTHR30160">
    <property type="entry name" value="TETRAACYLDISACCHARIDE 4'-KINASE-RELATED"/>
    <property type="match status" value="1"/>
</dbReference>
<comment type="caution">
    <text evidence="4">The sequence shown here is derived from an EMBL/GenBank/DDBJ whole genome shotgun (WGS) entry which is preliminary data.</text>
</comment>
<dbReference type="InterPro" id="IPR051199">
    <property type="entry name" value="LPS_LOS_Heptosyltrfase"/>
</dbReference>
<evidence type="ECO:0000313" key="4">
    <source>
        <dbReference type="EMBL" id="GAA4285693.1"/>
    </source>
</evidence>
<dbReference type="PANTHER" id="PTHR30160:SF1">
    <property type="entry name" value="LIPOPOLYSACCHARIDE 1,2-N-ACETYLGLUCOSAMINETRANSFERASE-RELATED"/>
    <property type="match status" value="1"/>
</dbReference>
<evidence type="ECO:0000256" key="3">
    <source>
        <dbReference type="SAM" id="MobiDB-lite"/>
    </source>
</evidence>
<dbReference type="EMBL" id="BAABBA010000001">
    <property type="protein sequence ID" value="GAA4285693.1"/>
    <property type="molecule type" value="Genomic_DNA"/>
</dbReference>
<keyword evidence="1" id="KW-0328">Glycosyltransferase</keyword>
<evidence type="ECO:0000256" key="1">
    <source>
        <dbReference type="ARBA" id="ARBA00022676"/>
    </source>
</evidence>
<dbReference type="RefSeq" id="WP_345036319.1">
    <property type="nucleotide sequence ID" value="NZ_BAABBA010000001.1"/>
</dbReference>
<sequence length="387" mass="39669">MSGGGTRADDSERADDNERPGGSERADGSERPGGSERADGGVHVPGSTGAAHAKRVAGAPGDVLVLRALGLGDALTGVPALRGLRRAFPGRRLVLAAPAGPGAWLRELRVVDEVLPTSGLGAPLRWEGPGGHVAVNLHGRGPQSHRLLSATEPERLVAFGCPEIGHPGPRWVRDEHEVDRWCRLVRTAGGECSAEDLRLALPGGTERRGRVTDGGRVAARAPVVVHPGAASVARRWPAERWTAVCRALAVMGYPVVLTGSGDEIAVCEQIARAAGAGVHSAAGTLGLGDLAETVGMAGLLVCGDTGVAHLATALGTPSVLLFGPTPPMWWGPSIDHHLHTVIWHGTGPGDPHAATVDAALASIGVDEVLEAARGLLEATTARTATSS</sequence>
<dbReference type="CDD" id="cd03789">
    <property type="entry name" value="GT9_LPS_heptosyltransferase"/>
    <property type="match status" value="1"/>
</dbReference>
<name>A0ABP8ENX4_9MICO</name>
<reference evidence="5" key="1">
    <citation type="journal article" date="2019" name="Int. J. Syst. Evol. Microbiol.">
        <title>The Global Catalogue of Microorganisms (GCM) 10K type strain sequencing project: providing services to taxonomists for standard genome sequencing and annotation.</title>
        <authorList>
            <consortium name="The Broad Institute Genomics Platform"/>
            <consortium name="The Broad Institute Genome Sequencing Center for Infectious Disease"/>
            <person name="Wu L."/>
            <person name="Ma J."/>
        </authorList>
    </citation>
    <scope>NUCLEOTIDE SEQUENCE [LARGE SCALE GENOMIC DNA]</scope>
    <source>
        <strain evidence="5">JCM 17459</strain>
    </source>
</reference>
<dbReference type="Proteomes" id="UP001499841">
    <property type="component" value="Unassembled WGS sequence"/>
</dbReference>
<dbReference type="Pfam" id="PF01075">
    <property type="entry name" value="Glyco_transf_9"/>
    <property type="match status" value="1"/>
</dbReference>
<feature type="region of interest" description="Disordered" evidence="3">
    <location>
        <begin position="1"/>
        <end position="56"/>
    </location>
</feature>
<keyword evidence="5" id="KW-1185">Reference proteome</keyword>
<evidence type="ECO:0000256" key="2">
    <source>
        <dbReference type="ARBA" id="ARBA00022679"/>
    </source>
</evidence>
<dbReference type="SUPFAM" id="SSF53756">
    <property type="entry name" value="UDP-Glycosyltransferase/glycogen phosphorylase"/>
    <property type="match status" value="1"/>
</dbReference>
<organism evidence="4 5">
    <name type="scientific">Georgenia daeguensis</name>
    <dbReference type="NCBI Taxonomy" id="908355"/>
    <lineage>
        <taxon>Bacteria</taxon>
        <taxon>Bacillati</taxon>
        <taxon>Actinomycetota</taxon>
        <taxon>Actinomycetes</taxon>
        <taxon>Micrococcales</taxon>
        <taxon>Bogoriellaceae</taxon>
        <taxon>Georgenia</taxon>
    </lineage>
</organism>
<evidence type="ECO:0000313" key="5">
    <source>
        <dbReference type="Proteomes" id="UP001499841"/>
    </source>
</evidence>
<dbReference type="InterPro" id="IPR002201">
    <property type="entry name" value="Glyco_trans_9"/>
</dbReference>
<accession>A0ABP8ENX4</accession>